<dbReference type="PANTHER" id="PTHR33232">
    <property type="entry name" value="PROTEIN SIEVE ELEMENT OCCLUSION B-LIKE"/>
    <property type="match status" value="1"/>
</dbReference>
<evidence type="ECO:0008006" key="5">
    <source>
        <dbReference type="Google" id="ProtNLM"/>
    </source>
</evidence>
<sequence>MALTTNPKQLAQAITTMQPQLMKDSRFMLSSSEDTAMLRLIQEIHAHDGREINAKSLLRFVEDIFYHATAIIDAIFRPAMQGQAGALEDIKTHLAAVSIDVPANLAYTIDQISSEIASKNTSGSDAHATTISVLQHLLISYNWDAKMVLALSALAVKYGEFCLVAQSQTISTDPLAKSLAIIKQLSEILEHTSMLKPRFDGIKVLIKAMLDITNLTLKFNDLPLQYFTTDVPAFSTLKAHTPIAAYWTIRGVVACMSQIAGLIGLGHEYMPSTTEFWELSSLAHKVNNIHSHLSEQLDLCNKYLDERKQIELYEELIRLFKTPHVDNMKVLKALLCAKEDLSPIVDGETKQRVNIEVLRHKYVLLLISDLDIPMEELANLENIYQSHHTKQNISYEIVWLLIVDDQSDPWTQTKQMQFQELRRPMPWYTMYNPQSIEKPVVKFIKGQWSFKKKPILVVVDPLGQLVSPNALHMMWIWGSKASPFTTVREASLWNEEIWRLELLVTEEMDSMIHNWILKGIYICLYGGEDIDWIQNFTRTARNVAQQAGITLEMVYVGKSNPKDRVRRNILAVKSENMSRAWDLNQIWYFWVRIESMWQSKMQLGKTTDNDPMILPEIMAMLSFDSSDGGWALLSLGSADMAKAKGSNFLASLKQFDSWREHVQTKGFMGSLRDYLNTLVQQAPHHCNKLQLPSTAGQIPEKVGCTECGRNMETFVMYKCCNE</sequence>
<dbReference type="Pfam" id="PF14577">
    <property type="entry name" value="SEO_C"/>
    <property type="match status" value="1"/>
</dbReference>
<dbReference type="Proteomes" id="UP001642360">
    <property type="component" value="Unassembled WGS sequence"/>
</dbReference>
<proteinExistence type="predicted"/>
<feature type="domain" description="Sieve element occlusion C-terminal" evidence="2">
    <location>
        <begin position="488"/>
        <end position="721"/>
    </location>
</feature>
<evidence type="ECO:0000259" key="2">
    <source>
        <dbReference type="Pfam" id="PF14577"/>
    </source>
</evidence>
<reference evidence="3 4" key="1">
    <citation type="submission" date="2024-02" db="EMBL/GenBank/DDBJ databases">
        <authorList>
            <person name="Vignale AGUSTIN F."/>
            <person name="Sosa J E."/>
            <person name="Modenutti C."/>
        </authorList>
    </citation>
    <scope>NUCLEOTIDE SEQUENCE [LARGE SCALE GENOMIC DNA]</scope>
</reference>
<dbReference type="EMBL" id="CAUOFW020003725">
    <property type="protein sequence ID" value="CAK9161749.1"/>
    <property type="molecule type" value="Genomic_DNA"/>
</dbReference>
<evidence type="ECO:0000313" key="4">
    <source>
        <dbReference type="Proteomes" id="UP001642360"/>
    </source>
</evidence>
<dbReference type="Pfam" id="PF14576">
    <property type="entry name" value="SEO_N"/>
    <property type="match status" value="1"/>
</dbReference>
<organism evidence="3 4">
    <name type="scientific">Ilex paraguariensis</name>
    <name type="common">yerba mate</name>
    <dbReference type="NCBI Taxonomy" id="185542"/>
    <lineage>
        <taxon>Eukaryota</taxon>
        <taxon>Viridiplantae</taxon>
        <taxon>Streptophyta</taxon>
        <taxon>Embryophyta</taxon>
        <taxon>Tracheophyta</taxon>
        <taxon>Spermatophyta</taxon>
        <taxon>Magnoliopsida</taxon>
        <taxon>eudicotyledons</taxon>
        <taxon>Gunneridae</taxon>
        <taxon>Pentapetalae</taxon>
        <taxon>asterids</taxon>
        <taxon>campanulids</taxon>
        <taxon>Aquifoliales</taxon>
        <taxon>Aquifoliaceae</taxon>
        <taxon>Ilex</taxon>
    </lineage>
</organism>
<keyword evidence="4" id="KW-1185">Reference proteome</keyword>
<accession>A0ABC8SXB4</accession>
<comment type="caution">
    <text evidence="3">The sequence shown here is derived from an EMBL/GenBank/DDBJ whole genome shotgun (WGS) entry which is preliminary data.</text>
</comment>
<dbReference type="InterPro" id="IPR039299">
    <property type="entry name" value="SEOA"/>
</dbReference>
<dbReference type="InterPro" id="IPR027942">
    <property type="entry name" value="SEO_N"/>
</dbReference>
<gene>
    <name evidence="3" type="ORF">ILEXP_LOCUS30568</name>
</gene>
<name>A0ABC8SXB4_9AQUA</name>
<dbReference type="AlphaFoldDB" id="A0ABC8SXB4"/>
<evidence type="ECO:0000313" key="3">
    <source>
        <dbReference type="EMBL" id="CAK9161749.1"/>
    </source>
</evidence>
<evidence type="ECO:0000259" key="1">
    <source>
        <dbReference type="Pfam" id="PF14576"/>
    </source>
</evidence>
<dbReference type="PANTHER" id="PTHR33232:SF16">
    <property type="entry name" value="PROTEIN SIEVE ELEMENT OCCLUSION A"/>
    <property type="match status" value="1"/>
</dbReference>
<dbReference type="InterPro" id="IPR027944">
    <property type="entry name" value="SEO_C"/>
</dbReference>
<feature type="domain" description="Sieve element occlusion N-terminal" evidence="1">
    <location>
        <begin position="32"/>
        <end position="324"/>
    </location>
</feature>
<protein>
    <recommendedName>
        <fullName evidence="5">Protein SIEVE ELEMENT OCCLUSION B-like</fullName>
    </recommendedName>
</protein>